<name>A0ABM7V633_9FLAO</name>
<feature type="domain" description="DUF6671" evidence="1">
    <location>
        <begin position="62"/>
        <end position="278"/>
    </location>
</feature>
<reference evidence="2 3" key="2">
    <citation type="journal article" date="2022" name="Microorganisms">
        <title>Complete Genome Sequences of Two Flavobacterium ammonificans Strains and a Flavobacterium ammoniigenes Strain of Ammonifying Bacterioplankton Isolated from Surface River Water.</title>
        <authorList>
            <person name="Suda W."/>
            <person name="Ogata Y."/>
            <person name="Shindo C."/>
            <person name="Watanabe K."/>
        </authorList>
    </citation>
    <scope>NUCLEOTIDE SEQUENCE [LARGE SCALE GENOMIC DNA]</scope>
    <source>
        <strain evidence="2 3">GENT5</strain>
    </source>
</reference>
<dbReference type="InterPro" id="IPR046612">
    <property type="entry name" value="DUF6671"/>
</dbReference>
<keyword evidence="3" id="KW-1185">Reference proteome</keyword>
<protein>
    <recommendedName>
        <fullName evidence="1">DUF6671 domain-containing protein</fullName>
    </recommendedName>
</protein>
<sequence length="278" mass="31643">MFEGRKLLIATQHGKEKIIAPVLEKEFGVTCIVNQEFDTDSLGTFSGEMERKNDVITTLRKKCLSALQYYQCDLVIASEGSFGAHPSVFFIPANEEHLMLLDLENNLEIVANVLSTSTNFNGTYINSEEELIEFSSTAQFPSHGLILKSNETNFSKCYKGITNKEELKLKFNEILNSFGKVFVETDMRACYNPTRMKVIEQTTYQLVEKIKNKCPLCKTPGFEIKEVTRGLPCNLCNSPTQSVLSVNYHCKKCLHKETKLFPNTKQYEDPMYCDYCNP</sequence>
<dbReference type="Proteomes" id="UP001319867">
    <property type="component" value="Chromosome"/>
</dbReference>
<reference evidence="2 3" key="1">
    <citation type="journal article" date="2022" name="Int. J. Syst. Evol. Microbiol.">
        <title>Flavobacterium ammonificans sp. nov. and Flavobacterium ammoniigenes sp. nov., ammonifying bacteria isolated from surface river water.</title>
        <authorList>
            <person name="Watanabe K."/>
            <person name="Kitamura T."/>
            <person name="Ogata Y."/>
            <person name="Shindo C."/>
            <person name="Suda W."/>
        </authorList>
    </citation>
    <scope>NUCLEOTIDE SEQUENCE [LARGE SCALE GENOMIC DNA]</scope>
    <source>
        <strain evidence="2 3">GENT5</strain>
    </source>
</reference>
<dbReference type="RefSeq" id="WP_229316396.1">
    <property type="nucleotide sequence ID" value="NZ_AP025184.1"/>
</dbReference>
<evidence type="ECO:0000259" key="1">
    <source>
        <dbReference type="Pfam" id="PF20376"/>
    </source>
</evidence>
<organism evidence="2 3">
    <name type="scientific">Flavobacterium ammoniigenes</name>
    <dbReference type="NCBI Taxonomy" id="1751095"/>
    <lineage>
        <taxon>Bacteria</taxon>
        <taxon>Pseudomonadati</taxon>
        <taxon>Bacteroidota</taxon>
        <taxon>Flavobacteriia</taxon>
        <taxon>Flavobacteriales</taxon>
        <taxon>Flavobacteriaceae</taxon>
        <taxon>Flavobacterium</taxon>
    </lineage>
</organism>
<accession>A0ABM7V633</accession>
<evidence type="ECO:0000313" key="2">
    <source>
        <dbReference type="EMBL" id="BDB55005.1"/>
    </source>
</evidence>
<dbReference type="Pfam" id="PF20376">
    <property type="entry name" value="DUF6671"/>
    <property type="match status" value="1"/>
</dbReference>
<evidence type="ECO:0000313" key="3">
    <source>
        <dbReference type="Proteomes" id="UP001319867"/>
    </source>
</evidence>
<dbReference type="EMBL" id="AP025184">
    <property type="protein sequence ID" value="BDB55005.1"/>
    <property type="molecule type" value="Genomic_DNA"/>
</dbReference>
<gene>
    <name evidence="2" type="ORF">GENT5_13100</name>
</gene>
<proteinExistence type="predicted"/>